<proteinExistence type="predicted"/>
<gene>
    <name evidence="1" type="ORF">GCM10009851_13770</name>
</gene>
<dbReference type="RefSeq" id="WP_259478874.1">
    <property type="nucleotide sequence ID" value="NZ_BAAAQY010000003.1"/>
</dbReference>
<dbReference type="Proteomes" id="UP001500929">
    <property type="component" value="Unassembled WGS sequence"/>
</dbReference>
<organism evidence="1 2">
    <name type="scientific">Herbiconiux moechotypicola</name>
    <dbReference type="NCBI Taxonomy" id="637393"/>
    <lineage>
        <taxon>Bacteria</taxon>
        <taxon>Bacillati</taxon>
        <taxon>Actinomycetota</taxon>
        <taxon>Actinomycetes</taxon>
        <taxon>Micrococcales</taxon>
        <taxon>Microbacteriaceae</taxon>
        <taxon>Herbiconiux</taxon>
    </lineage>
</organism>
<reference evidence="1 2" key="1">
    <citation type="journal article" date="2019" name="Int. J. Syst. Evol. Microbiol.">
        <title>The Global Catalogue of Microorganisms (GCM) 10K type strain sequencing project: providing services to taxonomists for standard genome sequencing and annotation.</title>
        <authorList>
            <consortium name="The Broad Institute Genomics Platform"/>
            <consortium name="The Broad Institute Genome Sequencing Center for Infectious Disease"/>
            <person name="Wu L."/>
            <person name="Ma J."/>
        </authorList>
    </citation>
    <scope>NUCLEOTIDE SEQUENCE [LARGE SCALE GENOMIC DNA]</scope>
    <source>
        <strain evidence="1 2">JCM 16117</strain>
    </source>
</reference>
<protein>
    <submittedName>
        <fullName evidence="1">Uncharacterized protein</fullName>
    </submittedName>
</protein>
<accession>A0ABN3DG53</accession>
<comment type="caution">
    <text evidence="1">The sequence shown here is derived from an EMBL/GenBank/DDBJ whole genome shotgun (WGS) entry which is preliminary data.</text>
</comment>
<sequence>MATRKTPAAAEALGERIPFSYSGVDYLIDPTTEWSYELLLALENGRFASFIQGVLGDDQHEIFRATKPKIGELNDFVIAIQKAAGVSGN</sequence>
<name>A0ABN3DG53_9MICO</name>
<dbReference type="EMBL" id="BAAAQY010000003">
    <property type="protein sequence ID" value="GAA2230252.1"/>
    <property type="molecule type" value="Genomic_DNA"/>
</dbReference>
<evidence type="ECO:0000313" key="2">
    <source>
        <dbReference type="Proteomes" id="UP001500929"/>
    </source>
</evidence>
<keyword evidence="2" id="KW-1185">Reference proteome</keyword>
<evidence type="ECO:0000313" key="1">
    <source>
        <dbReference type="EMBL" id="GAA2230252.1"/>
    </source>
</evidence>